<feature type="transmembrane region" description="Helical" evidence="1">
    <location>
        <begin position="179"/>
        <end position="199"/>
    </location>
</feature>
<organism evidence="2 3">
    <name type="scientific">Oryzihumus leptocrescens</name>
    <dbReference type="NCBI Taxonomy" id="297536"/>
    <lineage>
        <taxon>Bacteria</taxon>
        <taxon>Bacillati</taxon>
        <taxon>Actinomycetota</taxon>
        <taxon>Actinomycetes</taxon>
        <taxon>Micrococcales</taxon>
        <taxon>Intrasporangiaceae</taxon>
        <taxon>Oryzihumus</taxon>
    </lineage>
</organism>
<dbReference type="RefSeq" id="WP_221632708.1">
    <property type="nucleotide sequence ID" value="NZ_BAAAKX010000008.1"/>
</dbReference>
<proteinExistence type="predicted"/>
<keyword evidence="1" id="KW-1133">Transmembrane helix</keyword>
<evidence type="ECO:0000256" key="1">
    <source>
        <dbReference type="SAM" id="Phobius"/>
    </source>
</evidence>
<feature type="transmembrane region" description="Helical" evidence="1">
    <location>
        <begin position="87"/>
        <end position="105"/>
    </location>
</feature>
<dbReference type="Pfam" id="PF06197">
    <property type="entry name" value="DUF998"/>
    <property type="match status" value="1"/>
</dbReference>
<feature type="transmembrane region" description="Helical" evidence="1">
    <location>
        <begin position="111"/>
        <end position="131"/>
    </location>
</feature>
<keyword evidence="1" id="KW-0812">Transmembrane</keyword>
<dbReference type="EMBL" id="VFOQ01000003">
    <property type="protein sequence ID" value="TQL56390.1"/>
    <property type="molecule type" value="Genomic_DNA"/>
</dbReference>
<comment type="caution">
    <text evidence="2">The sequence shown here is derived from an EMBL/GenBank/DDBJ whole genome shotgun (WGS) entry which is preliminary data.</text>
</comment>
<keyword evidence="1" id="KW-0472">Membrane</keyword>
<dbReference type="Proteomes" id="UP000319514">
    <property type="component" value="Unassembled WGS sequence"/>
</dbReference>
<sequence>MRSGPPARVPWWGLTSAVAAPVLLVGGWTWAQAVQPAPFDPVRQTISALAAAGAPHRVVMTVALIGLGVAHATTALALRPAATAGRLTLAVGGVATVLVALLPLPSPSGSAATHTAAASTAFAALAVWPALASRSRPGTPTALRRRAGGTATVVLALLVAWLLLELRSGGPAIGLSERVAAAAQALWPLAVVLSCRWSGSRARGA</sequence>
<evidence type="ECO:0000313" key="3">
    <source>
        <dbReference type="Proteomes" id="UP000319514"/>
    </source>
</evidence>
<protein>
    <submittedName>
        <fullName evidence="2">Putative membrane protein</fullName>
    </submittedName>
</protein>
<dbReference type="InterPro" id="IPR009339">
    <property type="entry name" value="DUF998"/>
</dbReference>
<feature type="transmembrane region" description="Helical" evidence="1">
    <location>
        <begin position="57"/>
        <end position="78"/>
    </location>
</feature>
<gene>
    <name evidence="2" type="ORF">FB474_4006</name>
</gene>
<evidence type="ECO:0000313" key="2">
    <source>
        <dbReference type="EMBL" id="TQL56390.1"/>
    </source>
</evidence>
<name>A0A542Z846_9MICO</name>
<reference evidence="2 3" key="1">
    <citation type="submission" date="2019-06" db="EMBL/GenBank/DDBJ databases">
        <title>Sequencing the genomes of 1000 actinobacteria strains.</title>
        <authorList>
            <person name="Klenk H.-P."/>
        </authorList>
    </citation>
    <scope>NUCLEOTIDE SEQUENCE [LARGE SCALE GENOMIC DNA]</scope>
    <source>
        <strain evidence="2 3">DSM 18082</strain>
    </source>
</reference>
<accession>A0A542Z846</accession>
<keyword evidence="3" id="KW-1185">Reference proteome</keyword>
<dbReference type="AlphaFoldDB" id="A0A542Z846"/>
<feature type="transmembrane region" description="Helical" evidence="1">
    <location>
        <begin position="143"/>
        <end position="164"/>
    </location>
</feature>